<comment type="caution">
    <text evidence="1">The sequence shown here is derived from an EMBL/GenBank/DDBJ whole genome shotgun (WGS) entry which is preliminary data.</text>
</comment>
<name>A0A7J6LA17_PERCH</name>
<evidence type="ECO:0000313" key="2">
    <source>
        <dbReference type="Proteomes" id="UP000591131"/>
    </source>
</evidence>
<accession>A0A7J6LA17</accession>
<dbReference type="AlphaFoldDB" id="A0A7J6LA17"/>
<reference evidence="1 2" key="1">
    <citation type="submission" date="2020-04" db="EMBL/GenBank/DDBJ databases">
        <title>Perkinsus chesapeaki whole genome sequence.</title>
        <authorList>
            <person name="Bogema D.R."/>
        </authorList>
    </citation>
    <scope>NUCLEOTIDE SEQUENCE [LARGE SCALE GENOMIC DNA]</scope>
    <source>
        <strain evidence="1">ATCC PRA-425</strain>
    </source>
</reference>
<gene>
    <name evidence="1" type="ORF">FOL47_009202</name>
</gene>
<protein>
    <submittedName>
        <fullName evidence="1">Uncharacterized protein</fullName>
    </submittedName>
</protein>
<dbReference type="Proteomes" id="UP000591131">
    <property type="component" value="Unassembled WGS sequence"/>
</dbReference>
<organism evidence="1 2">
    <name type="scientific">Perkinsus chesapeaki</name>
    <name type="common">Clam parasite</name>
    <name type="synonym">Perkinsus andrewsi</name>
    <dbReference type="NCBI Taxonomy" id="330153"/>
    <lineage>
        <taxon>Eukaryota</taxon>
        <taxon>Sar</taxon>
        <taxon>Alveolata</taxon>
        <taxon>Perkinsozoa</taxon>
        <taxon>Perkinsea</taxon>
        <taxon>Perkinsida</taxon>
        <taxon>Perkinsidae</taxon>
        <taxon>Perkinsus</taxon>
    </lineage>
</organism>
<sequence length="154" mass="17051">MTVEVWAYLGPTRVRSMTQARTDDSVQQYGILSFIASPVWKFMTDILKEPRKYLRRRSLHPLHRSMVQQVEKEYSVAVVSSVLHSASDSLFMGTVNGELYCAPNGGAERRPIRVAGGLGCCDGLWELSGCGVVRTFCSAEGRCHDLEPVEVIAA</sequence>
<dbReference type="EMBL" id="JAAPAO010000625">
    <property type="protein sequence ID" value="KAF4655986.1"/>
    <property type="molecule type" value="Genomic_DNA"/>
</dbReference>
<proteinExistence type="predicted"/>
<keyword evidence="2" id="KW-1185">Reference proteome</keyword>
<evidence type="ECO:0000313" key="1">
    <source>
        <dbReference type="EMBL" id="KAF4655986.1"/>
    </source>
</evidence>